<keyword evidence="5" id="KW-1185">Reference proteome</keyword>
<dbReference type="Proteomes" id="UP000468928">
    <property type="component" value="Unassembled WGS sequence"/>
</dbReference>
<keyword evidence="1" id="KW-0812">Transmembrane</keyword>
<proteinExistence type="predicted"/>
<organism evidence="2 4">
    <name type="scientific">Nocardia cyriacigeorgica</name>
    <dbReference type="NCBI Taxonomy" id="135487"/>
    <lineage>
        <taxon>Bacteria</taxon>
        <taxon>Bacillati</taxon>
        <taxon>Actinomycetota</taxon>
        <taxon>Actinomycetes</taxon>
        <taxon>Mycobacteriales</taxon>
        <taxon>Nocardiaceae</taxon>
        <taxon>Nocardia</taxon>
    </lineage>
</organism>
<evidence type="ECO:0000256" key="1">
    <source>
        <dbReference type="SAM" id="Phobius"/>
    </source>
</evidence>
<dbReference type="Proteomes" id="UP000470876">
    <property type="component" value="Unassembled WGS sequence"/>
</dbReference>
<dbReference type="RefSeq" id="WP_163823450.1">
    <property type="nucleotide sequence ID" value="NZ_JAAGUX010000115.1"/>
</dbReference>
<sequence length="70" mass="7778">MTGPVRWKMWVLTLAGLYPLLCVLLTVTGPLLDSLATPVRLALILPIAVAAMTWIVMPFLTRRCDGWLAR</sequence>
<evidence type="ECO:0000313" key="3">
    <source>
        <dbReference type="EMBL" id="NEW59552.1"/>
    </source>
</evidence>
<protein>
    <submittedName>
        <fullName evidence="2">Uncharacterized protein</fullName>
    </submittedName>
</protein>
<keyword evidence="1" id="KW-1133">Transmembrane helix</keyword>
<comment type="caution">
    <text evidence="2">The sequence shown here is derived from an EMBL/GenBank/DDBJ whole genome shotgun (WGS) entry which is preliminary data.</text>
</comment>
<reference evidence="4 5" key="1">
    <citation type="submission" date="2020-01" db="EMBL/GenBank/DDBJ databases">
        <title>Genetics and antimicrobial susceptibilities of Nocardia species isolated from the soil; a comparison with species isolated from humans.</title>
        <authorList>
            <person name="Carrasco G."/>
            <person name="Monzon S."/>
            <person name="Sansegundo M."/>
            <person name="Garcia E."/>
            <person name="Garrido N."/>
            <person name="Medina M.J."/>
            <person name="Villalon P."/>
            <person name="Ramirez-Arocha A.C."/>
            <person name="Jimenez P."/>
            <person name="Cuesta I."/>
            <person name="Valdezate S."/>
        </authorList>
    </citation>
    <scope>NUCLEOTIDE SEQUENCE [LARGE SCALE GENOMIC DNA]</scope>
    <source>
        <strain evidence="2 4">CNM20110639</strain>
        <strain evidence="3 5">CNM20110649</strain>
    </source>
</reference>
<evidence type="ECO:0000313" key="5">
    <source>
        <dbReference type="Proteomes" id="UP000470876"/>
    </source>
</evidence>
<evidence type="ECO:0000313" key="2">
    <source>
        <dbReference type="EMBL" id="NEW44651.1"/>
    </source>
</evidence>
<name>A0A6P1D5A2_9NOCA</name>
<gene>
    <name evidence="2" type="ORF">GV789_09335</name>
    <name evidence="3" type="ORF">GV794_28585</name>
</gene>
<dbReference type="AlphaFoldDB" id="A0A6P1D5A2"/>
<dbReference type="EMBL" id="JAAGUX010000115">
    <property type="protein sequence ID" value="NEW59552.1"/>
    <property type="molecule type" value="Genomic_DNA"/>
</dbReference>
<keyword evidence="1" id="KW-0472">Membrane</keyword>
<dbReference type="EMBL" id="JAAGUZ010000020">
    <property type="protein sequence ID" value="NEW44651.1"/>
    <property type="molecule type" value="Genomic_DNA"/>
</dbReference>
<evidence type="ECO:0000313" key="4">
    <source>
        <dbReference type="Proteomes" id="UP000468928"/>
    </source>
</evidence>
<accession>A0A6P1D5A2</accession>
<feature type="transmembrane region" description="Helical" evidence="1">
    <location>
        <begin position="7"/>
        <end position="27"/>
    </location>
</feature>
<feature type="transmembrane region" description="Helical" evidence="1">
    <location>
        <begin position="39"/>
        <end position="60"/>
    </location>
</feature>